<sequence>MKVIVSNPFLCNGAVKENLAALRELCRPYSEEDDPNFDPFSNTPMVTALNYRPPESLVLQSGKFDIEEALCVDFVRNWIKNGGRLVLILGMWKTGSQGFTKKDAGTILKNLNQSLDGTILFGQDPIQFYCVPKMHAKLTARCKYDSVSKKHLATKAIIGSTNLTTGALGGKNYELDLSFDRNCSEDVAPLDSISETINDQLKDFANGLGVDQSITRQVQRVFEVWRFNQQVRIAGYTNSNLPPDA</sequence>
<evidence type="ECO:0008006" key="3">
    <source>
        <dbReference type="Google" id="ProtNLM"/>
    </source>
</evidence>
<protein>
    <recommendedName>
        <fullName evidence="3">Phospholipase D-like domain-containing protein</fullName>
    </recommendedName>
</protein>
<organism evidence="1 2">
    <name type="scientific">Duganella phyllosphaerae</name>
    <dbReference type="NCBI Taxonomy" id="762836"/>
    <lineage>
        <taxon>Bacteria</taxon>
        <taxon>Pseudomonadati</taxon>
        <taxon>Pseudomonadota</taxon>
        <taxon>Betaproteobacteria</taxon>
        <taxon>Burkholderiales</taxon>
        <taxon>Oxalobacteraceae</taxon>
        <taxon>Telluria group</taxon>
        <taxon>Duganella</taxon>
    </lineage>
</organism>
<dbReference type="EMBL" id="LROM01000050">
    <property type="protein sequence ID" value="OFA08220.1"/>
    <property type="molecule type" value="Genomic_DNA"/>
</dbReference>
<gene>
    <name evidence="1" type="ORF">DUPY_08700</name>
</gene>
<proteinExistence type="predicted"/>
<dbReference type="RefSeq" id="WP_141749416.1">
    <property type="nucleotide sequence ID" value="NZ_LROM01000050.1"/>
</dbReference>
<comment type="caution">
    <text evidence="1">The sequence shown here is derived from an EMBL/GenBank/DDBJ whole genome shotgun (WGS) entry which is preliminary data.</text>
</comment>
<reference evidence="2" key="1">
    <citation type="journal article" date="2016" name="Front. Microbiol.">
        <title>Molecular Keys to the Janthinobacterium and Duganella spp. Interaction with the Plant Pathogen Fusarium graminearum.</title>
        <authorList>
            <person name="Haack F.S."/>
            <person name="Poehlein A."/>
            <person name="Kroger C."/>
            <person name="Voigt C.A."/>
            <person name="Piepenbring M."/>
            <person name="Bode H.B."/>
            <person name="Daniel R."/>
            <person name="Schafer W."/>
            <person name="Streit W.R."/>
        </authorList>
    </citation>
    <scope>NUCLEOTIDE SEQUENCE [LARGE SCALE GENOMIC DNA]</scope>
    <source>
        <strain evidence="2">T54</strain>
    </source>
</reference>
<dbReference type="Gene3D" id="3.30.870.10">
    <property type="entry name" value="Endonuclease Chain A"/>
    <property type="match status" value="1"/>
</dbReference>
<evidence type="ECO:0000313" key="1">
    <source>
        <dbReference type="EMBL" id="OFA08220.1"/>
    </source>
</evidence>
<dbReference type="AlphaFoldDB" id="A0A1E7X5V6"/>
<accession>A0A1E7X5V6</accession>
<keyword evidence="2" id="KW-1185">Reference proteome</keyword>
<name>A0A1E7X5V6_9BURK</name>
<evidence type="ECO:0000313" key="2">
    <source>
        <dbReference type="Proteomes" id="UP000175989"/>
    </source>
</evidence>
<dbReference type="Proteomes" id="UP000175989">
    <property type="component" value="Unassembled WGS sequence"/>
</dbReference>